<dbReference type="InParanoid" id="A0A6J2P7Y8"/>
<dbReference type="InterPro" id="IPR013568">
    <property type="entry name" value="SEFIR_dom"/>
</dbReference>
<dbReference type="CTD" id="606616"/>
<dbReference type="InterPro" id="IPR053047">
    <property type="entry name" value="E3_ubiq_ligase_TRAF3IP2"/>
</dbReference>
<evidence type="ECO:0000256" key="10">
    <source>
        <dbReference type="ARBA" id="ARBA00078387"/>
    </source>
</evidence>
<evidence type="ECO:0000256" key="9">
    <source>
        <dbReference type="ARBA" id="ARBA00076636"/>
    </source>
</evidence>
<dbReference type="GO" id="GO:0038173">
    <property type="term" value="P:interleukin-17A-mediated signaling pathway"/>
    <property type="evidence" value="ECO:0007669"/>
    <property type="project" value="UniProtKB-ARBA"/>
</dbReference>
<evidence type="ECO:0000256" key="4">
    <source>
        <dbReference type="ARBA" id="ARBA00022786"/>
    </source>
</evidence>
<dbReference type="AlphaFoldDB" id="A0A6J2P7Y8"/>
<dbReference type="GeneID" id="115003731"/>
<dbReference type="Gene3D" id="3.40.50.11530">
    <property type="match status" value="1"/>
</dbReference>
<keyword evidence="14" id="KW-1185">Reference proteome</keyword>
<dbReference type="OrthoDB" id="6021171at2759"/>
<evidence type="ECO:0000256" key="5">
    <source>
        <dbReference type="ARBA" id="ARBA00023198"/>
    </source>
</evidence>
<gene>
    <name evidence="15" type="primary">traf3ip2a</name>
</gene>
<dbReference type="GO" id="GO:0005737">
    <property type="term" value="C:cytoplasm"/>
    <property type="evidence" value="ECO:0007669"/>
    <property type="project" value="UniProtKB-ARBA"/>
</dbReference>
<keyword evidence="3" id="KW-0808">Transferase</keyword>
<evidence type="ECO:0000313" key="14">
    <source>
        <dbReference type="Proteomes" id="UP000504630"/>
    </source>
</evidence>
<comment type="subunit">
    <text evidence="6">Interacts with IKBKG/NF-kappa B essential modulator, with CHUK/IKK-alpha and with IKBKB/IKK-beta. Interacts with TRAF6; this interaction is direct. Interacts with IL17RA and IL17RC. Interacts with IL17RB.</text>
</comment>
<dbReference type="Proteomes" id="UP000504630">
    <property type="component" value="Chromosome 24"/>
</dbReference>
<dbReference type="GO" id="GO:0061630">
    <property type="term" value="F:ubiquitin protein ligase activity"/>
    <property type="evidence" value="ECO:0007669"/>
    <property type="project" value="UniProtKB-EC"/>
</dbReference>
<dbReference type="GO" id="GO:0097400">
    <property type="term" value="P:interleukin-17-mediated signaling pathway"/>
    <property type="evidence" value="ECO:0007669"/>
    <property type="project" value="UniProtKB-ARBA"/>
</dbReference>
<dbReference type="GO" id="GO:0043123">
    <property type="term" value="P:positive regulation of canonical NF-kappaB signal transduction"/>
    <property type="evidence" value="ECO:0007669"/>
    <property type="project" value="TreeGrafter"/>
</dbReference>
<dbReference type="GO" id="GO:0006959">
    <property type="term" value="P:humoral immune response"/>
    <property type="evidence" value="ECO:0007669"/>
    <property type="project" value="TreeGrafter"/>
</dbReference>
<evidence type="ECO:0000256" key="3">
    <source>
        <dbReference type="ARBA" id="ARBA00022679"/>
    </source>
</evidence>
<dbReference type="Pfam" id="PF08357">
    <property type="entry name" value="SEFIR"/>
    <property type="match status" value="1"/>
</dbReference>
<accession>A0A6J2P7Y8</accession>
<comment type="catalytic activity">
    <reaction evidence="1">
        <text>S-ubiquitinyl-[E2 ubiquitin-conjugating enzyme]-L-cysteine + [acceptor protein]-L-lysine = [E2 ubiquitin-conjugating enzyme]-L-cysteine + N(6)-ubiquitinyl-[acceptor protein]-L-lysine.</text>
        <dbReference type="EC" id="2.3.2.27"/>
    </reaction>
</comment>
<name>A0A6J2P7Y8_COTGO</name>
<evidence type="ECO:0000256" key="2">
    <source>
        <dbReference type="ARBA" id="ARBA00012483"/>
    </source>
</evidence>
<reference evidence="15" key="1">
    <citation type="submission" date="2025-08" db="UniProtKB">
        <authorList>
            <consortium name="RefSeq"/>
        </authorList>
    </citation>
    <scope>IDENTIFICATION</scope>
</reference>
<dbReference type="FunCoup" id="A0A6J2P7Y8">
    <property type="interactions" value="1"/>
</dbReference>
<dbReference type="PANTHER" id="PTHR34257:SF4">
    <property type="entry name" value="ADAPTER PROTEIN CIKS"/>
    <property type="match status" value="1"/>
</dbReference>
<keyword evidence="4" id="KW-0833">Ubl conjugation pathway</keyword>
<proteinExistence type="predicted"/>
<sequence length="265" mass="30770">MQGSHLRQCACCPPANLHRHNNDHYYNHGYPADQCEAPQYQQQSWNPPYNRLQLKDITNPPHGSVPQCVAPARDVMHEVSMDRSLQADTATREMRRTISLPEECRNVFITYSVDTAKEIIPFTKFLTDQGFKPAIDIFDNPIRRMGITKWMDRFLNDKAVLIIVVISPKYKEDVEGDGDDEHGLHTKYIHNQIQNEFIQQGCLNFRLVPVVFPNASKGHVPSWLQSTRIYHWPQDTQDLLLRLLREERYIIPQRGADLTLTIRPL</sequence>
<evidence type="ECO:0000259" key="13">
    <source>
        <dbReference type="PROSITE" id="PS51534"/>
    </source>
</evidence>
<organism evidence="14 15">
    <name type="scientific">Cottoperca gobio</name>
    <name type="common">Frogmouth</name>
    <name type="synonym">Aphritis gobio</name>
    <dbReference type="NCBI Taxonomy" id="56716"/>
    <lineage>
        <taxon>Eukaryota</taxon>
        <taxon>Metazoa</taxon>
        <taxon>Chordata</taxon>
        <taxon>Craniata</taxon>
        <taxon>Vertebrata</taxon>
        <taxon>Euteleostomi</taxon>
        <taxon>Actinopterygii</taxon>
        <taxon>Neopterygii</taxon>
        <taxon>Teleostei</taxon>
        <taxon>Neoteleostei</taxon>
        <taxon>Acanthomorphata</taxon>
        <taxon>Eupercaria</taxon>
        <taxon>Perciformes</taxon>
        <taxon>Notothenioidei</taxon>
        <taxon>Bovichtidae</taxon>
        <taxon>Cottoperca</taxon>
    </lineage>
</organism>
<protein>
    <recommendedName>
        <fullName evidence="7">E3 ubiquitin ligase TRAF3IP2</fullName>
        <ecNumber evidence="2">2.3.2.27</ecNumber>
    </recommendedName>
    <alternativeName>
        <fullName evidence="8">Adapter protein CIKS</fullName>
    </alternativeName>
    <alternativeName>
        <fullName evidence="9">Connection to IKK and SAPK/JNK</fullName>
    </alternativeName>
    <alternativeName>
        <fullName evidence="12">E3 ubiquitin-protein ligase CIKS</fullName>
    </alternativeName>
    <alternativeName>
        <fullName evidence="10">Nuclear factor NF-kappa-B activator 1</fullName>
    </alternativeName>
    <alternativeName>
        <fullName evidence="11">TRAF3-interacting protein 2</fullName>
    </alternativeName>
</protein>
<dbReference type="PROSITE" id="PS51534">
    <property type="entry name" value="SEFIR"/>
    <property type="match status" value="1"/>
</dbReference>
<keyword evidence="5" id="KW-0395">Inflammatory response</keyword>
<dbReference type="GO" id="GO:0006954">
    <property type="term" value="P:inflammatory response"/>
    <property type="evidence" value="ECO:0007669"/>
    <property type="project" value="UniProtKB-KW"/>
</dbReference>
<feature type="domain" description="SEFIR" evidence="13">
    <location>
        <begin position="104"/>
        <end position="241"/>
    </location>
</feature>
<dbReference type="EC" id="2.3.2.27" evidence="2"/>
<dbReference type="RefSeq" id="XP_029281489.1">
    <property type="nucleotide sequence ID" value="XM_029425629.1"/>
</dbReference>
<evidence type="ECO:0000256" key="8">
    <source>
        <dbReference type="ARBA" id="ARBA00075327"/>
    </source>
</evidence>
<evidence type="ECO:0000256" key="6">
    <source>
        <dbReference type="ARBA" id="ARBA00064316"/>
    </source>
</evidence>
<dbReference type="PANTHER" id="PTHR34257">
    <property type="entry name" value="ADAPTER PROTEIN CIKS"/>
    <property type="match status" value="1"/>
</dbReference>
<evidence type="ECO:0000313" key="15">
    <source>
        <dbReference type="RefSeq" id="XP_029281489.1"/>
    </source>
</evidence>
<evidence type="ECO:0000256" key="7">
    <source>
        <dbReference type="ARBA" id="ARBA00073304"/>
    </source>
</evidence>
<dbReference type="GO" id="GO:0000209">
    <property type="term" value="P:protein polyubiquitination"/>
    <property type="evidence" value="ECO:0007669"/>
    <property type="project" value="UniProtKB-ARBA"/>
</dbReference>
<dbReference type="FunFam" id="3.40.50.11530:FF:000007">
    <property type="entry name" value="adapter protein CIKS isoform X3"/>
    <property type="match status" value="1"/>
</dbReference>
<evidence type="ECO:0000256" key="11">
    <source>
        <dbReference type="ARBA" id="ARBA00078673"/>
    </source>
</evidence>
<dbReference type="KEGG" id="cgob:115003731"/>
<evidence type="ECO:0000256" key="1">
    <source>
        <dbReference type="ARBA" id="ARBA00000900"/>
    </source>
</evidence>
<evidence type="ECO:0000256" key="12">
    <source>
        <dbReference type="ARBA" id="ARBA00080040"/>
    </source>
</evidence>